<dbReference type="Gene3D" id="3.40.50.1820">
    <property type="entry name" value="alpha/beta hydrolase"/>
    <property type="match status" value="1"/>
</dbReference>
<dbReference type="Proteomes" id="UP000623842">
    <property type="component" value="Unassembled WGS sequence"/>
</dbReference>
<accession>A0A919BJM3</accession>
<keyword evidence="2" id="KW-0378">Hydrolase</keyword>
<reference evidence="2" key="2">
    <citation type="submission" date="2020-09" db="EMBL/GenBank/DDBJ databases">
        <authorList>
            <person name="Sun Q."/>
            <person name="Kim S."/>
        </authorList>
    </citation>
    <scope>NUCLEOTIDE SEQUENCE</scope>
    <source>
        <strain evidence="2">KCTC 42731</strain>
    </source>
</reference>
<dbReference type="InterPro" id="IPR029058">
    <property type="entry name" value="AB_hydrolase_fold"/>
</dbReference>
<dbReference type="Pfam" id="PF20408">
    <property type="entry name" value="Abhydrolase_11"/>
    <property type="match status" value="1"/>
</dbReference>
<comment type="caution">
    <text evidence="2">The sequence shown here is derived from an EMBL/GenBank/DDBJ whole genome shotgun (WGS) entry which is preliminary data.</text>
</comment>
<dbReference type="EMBL" id="BNCK01000005">
    <property type="protein sequence ID" value="GHF95503.1"/>
    <property type="molecule type" value="Genomic_DNA"/>
</dbReference>
<gene>
    <name evidence="2" type="ORF">GCM10017161_24770</name>
</gene>
<protein>
    <submittedName>
        <fullName evidence="2">Alpha/beta hydrolase</fullName>
    </submittedName>
</protein>
<reference evidence="2" key="1">
    <citation type="journal article" date="2014" name="Int. J. Syst. Evol. Microbiol.">
        <title>Complete genome sequence of Corynebacterium casei LMG S-19264T (=DSM 44701T), isolated from a smear-ripened cheese.</title>
        <authorList>
            <consortium name="US DOE Joint Genome Institute (JGI-PGF)"/>
            <person name="Walter F."/>
            <person name="Albersmeier A."/>
            <person name="Kalinowski J."/>
            <person name="Ruckert C."/>
        </authorList>
    </citation>
    <scope>NUCLEOTIDE SEQUENCE</scope>
    <source>
        <strain evidence="2">KCTC 42731</strain>
    </source>
</reference>
<evidence type="ECO:0000259" key="1">
    <source>
        <dbReference type="Pfam" id="PF20408"/>
    </source>
</evidence>
<sequence>MSISKIESHVEQAKAHLIFAHGAGADKSSEFMTRFTQLLNDAAYSVTRFNFPYMDRRIAEDKKFPPDRMPKLLDCFEQVLTDCEQDLPLYLIGKSMGGRVAATLSGDSEINSAHLTKIKGVICLGYPFHPIGKPEKLRMTPIETLKKTALILQGERDKLGDKEMIATLDIPKLCQVVFLPDGDHDLKPRVKSGKTHEQNLRQAVREIEVFIGE</sequence>
<dbReference type="InterPro" id="IPR046879">
    <property type="entry name" value="KANL3/Tex30_Abhydrolase"/>
</dbReference>
<name>A0A919BJM3_9GAMM</name>
<dbReference type="SUPFAM" id="SSF53474">
    <property type="entry name" value="alpha/beta-Hydrolases"/>
    <property type="match status" value="1"/>
</dbReference>
<dbReference type="PANTHER" id="PTHR13136:SF11">
    <property type="entry name" value="TESTIS-EXPRESSED PROTEIN 30"/>
    <property type="match status" value="1"/>
</dbReference>
<proteinExistence type="predicted"/>
<dbReference type="AlphaFoldDB" id="A0A919BJM3"/>
<feature type="domain" description="KANL3/Tex30 alpha/beta hydrolase-like" evidence="1">
    <location>
        <begin position="14"/>
        <end position="211"/>
    </location>
</feature>
<evidence type="ECO:0000313" key="3">
    <source>
        <dbReference type="Proteomes" id="UP000623842"/>
    </source>
</evidence>
<dbReference type="GO" id="GO:0016787">
    <property type="term" value="F:hydrolase activity"/>
    <property type="evidence" value="ECO:0007669"/>
    <property type="project" value="UniProtKB-KW"/>
</dbReference>
<dbReference type="RefSeq" id="WP_189771032.1">
    <property type="nucleotide sequence ID" value="NZ_BNCK01000005.1"/>
</dbReference>
<evidence type="ECO:0000313" key="2">
    <source>
        <dbReference type="EMBL" id="GHF95503.1"/>
    </source>
</evidence>
<keyword evidence="3" id="KW-1185">Reference proteome</keyword>
<organism evidence="2 3">
    <name type="scientific">Thalassotalea marina</name>
    <dbReference type="NCBI Taxonomy" id="1673741"/>
    <lineage>
        <taxon>Bacteria</taxon>
        <taxon>Pseudomonadati</taxon>
        <taxon>Pseudomonadota</taxon>
        <taxon>Gammaproteobacteria</taxon>
        <taxon>Alteromonadales</taxon>
        <taxon>Colwelliaceae</taxon>
        <taxon>Thalassotalea</taxon>
    </lineage>
</organism>
<dbReference type="PANTHER" id="PTHR13136">
    <property type="entry name" value="TESTIS DEVELOPMENT PROTEIN PRTD"/>
    <property type="match status" value="1"/>
</dbReference>
<dbReference type="InterPro" id="IPR026555">
    <property type="entry name" value="NSL3/Tex30"/>
</dbReference>